<dbReference type="Gene3D" id="6.10.340.10">
    <property type="match status" value="1"/>
</dbReference>
<organism evidence="14 15">
    <name type="scientific">Mycolicibacterium tusciae</name>
    <dbReference type="NCBI Taxonomy" id="75922"/>
    <lineage>
        <taxon>Bacteria</taxon>
        <taxon>Bacillati</taxon>
        <taxon>Actinomycetota</taxon>
        <taxon>Actinomycetes</taxon>
        <taxon>Mycobacteriales</taxon>
        <taxon>Mycobacteriaceae</taxon>
        <taxon>Mycolicibacterium</taxon>
    </lineage>
</organism>
<protein>
    <recommendedName>
        <fullName evidence="3">histidine kinase</fullName>
        <ecNumber evidence="3">2.7.13.3</ecNumber>
    </recommendedName>
</protein>
<feature type="transmembrane region" description="Helical" evidence="11">
    <location>
        <begin position="7"/>
        <end position="30"/>
    </location>
</feature>
<dbReference type="SUPFAM" id="SSF158472">
    <property type="entry name" value="HAMP domain-like"/>
    <property type="match status" value="1"/>
</dbReference>
<dbReference type="Gene3D" id="3.30.565.10">
    <property type="entry name" value="Histidine kinase-like ATPase, C-terminal domain"/>
    <property type="match status" value="1"/>
</dbReference>
<dbReference type="STRING" id="75922.BST47_27095"/>
<keyword evidence="8 11" id="KW-1133">Transmembrane helix</keyword>
<evidence type="ECO:0000256" key="3">
    <source>
        <dbReference type="ARBA" id="ARBA00012438"/>
    </source>
</evidence>
<evidence type="ECO:0000313" key="14">
    <source>
        <dbReference type="EMBL" id="ORB61570.1"/>
    </source>
</evidence>
<sequence>MTIRVRLTVLYATAFFIAGAVLIALMYFYLDQSMDRRPGAGAQNLVKQFLAERGLREFPVAENLVSAFAAQAEQQREDIKRGMLTWSFVSLGVVGLAAGGFGWLLAGRALQPLHQITTTARRVADRSLHERIGLDGPDDEIKDLADTFDAMLERLDHAFDGQRRFVANASHELRTPLTINRTLIEVAIDDPDAPESTRRLGATLLDVNRRHERLIDGLLVLASSQQQLARRVRVDLADIARRAVALSETAAAESGVEVITRLAPSYISGDPDLLERLVGNLIDNAIRYNRAEAGWAIVSVSNDDGVSRLSVENSGSVIPQSAVDGIFEPFHRLSVSDRTSDGGPTSRGAGLGLSIVRSIATAHGGEVRAVARPDGGLTVTFVGSSDQ</sequence>
<dbReference type="PROSITE" id="PS50109">
    <property type="entry name" value="HIS_KIN"/>
    <property type="match status" value="1"/>
</dbReference>
<dbReference type="InterPro" id="IPR036890">
    <property type="entry name" value="HATPase_C_sf"/>
</dbReference>
<dbReference type="CDD" id="cd06225">
    <property type="entry name" value="HAMP"/>
    <property type="match status" value="1"/>
</dbReference>
<evidence type="ECO:0000256" key="1">
    <source>
        <dbReference type="ARBA" id="ARBA00000085"/>
    </source>
</evidence>
<keyword evidence="4" id="KW-0597">Phosphoprotein</keyword>
<dbReference type="PANTHER" id="PTHR45436:SF5">
    <property type="entry name" value="SENSOR HISTIDINE KINASE TRCS"/>
    <property type="match status" value="1"/>
</dbReference>
<gene>
    <name evidence="14" type="ORF">BST47_27095</name>
</gene>
<name>A0A1X0JG00_9MYCO</name>
<evidence type="ECO:0000256" key="2">
    <source>
        <dbReference type="ARBA" id="ARBA00004236"/>
    </source>
</evidence>
<keyword evidence="15" id="KW-1185">Reference proteome</keyword>
<evidence type="ECO:0000259" key="13">
    <source>
        <dbReference type="PROSITE" id="PS50885"/>
    </source>
</evidence>
<keyword evidence="9" id="KW-0902">Two-component regulatory system</keyword>
<dbReference type="InterPro" id="IPR050428">
    <property type="entry name" value="TCS_sensor_his_kinase"/>
</dbReference>
<keyword evidence="7 14" id="KW-0418">Kinase</keyword>
<evidence type="ECO:0000256" key="6">
    <source>
        <dbReference type="ARBA" id="ARBA00022692"/>
    </source>
</evidence>
<dbReference type="OrthoDB" id="9786919at2"/>
<comment type="catalytic activity">
    <reaction evidence="1">
        <text>ATP + protein L-histidine = ADP + protein N-phospho-L-histidine.</text>
        <dbReference type="EC" id="2.7.13.3"/>
    </reaction>
</comment>
<keyword evidence="5" id="KW-0808">Transferase</keyword>
<evidence type="ECO:0000256" key="5">
    <source>
        <dbReference type="ARBA" id="ARBA00022679"/>
    </source>
</evidence>
<reference evidence="14 15" key="1">
    <citation type="submission" date="2017-02" db="EMBL/GenBank/DDBJ databases">
        <title>The new phylogeny of genus Mycobacterium.</title>
        <authorList>
            <person name="Tortoli E."/>
            <person name="Trovato A."/>
            <person name="Cirillo D.M."/>
        </authorList>
    </citation>
    <scope>NUCLEOTIDE SEQUENCE [LARGE SCALE GENOMIC DNA]</scope>
    <source>
        <strain evidence="14 15">DSM 44338</strain>
    </source>
</reference>
<evidence type="ECO:0000256" key="9">
    <source>
        <dbReference type="ARBA" id="ARBA00023012"/>
    </source>
</evidence>
<comment type="caution">
    <text evidence="14">The sequence shown here is derived from an EMBL/GenBank/DDBJ whole genome shotgun (WGS) entry which is preliminary data.</text>
</comment>
<dbReference type="CDD" id="cd00075">
    <property type="entry name" value="HATPase"/>
    <property type="match status" value="1"/>
</dbReference>
<dbReference type="RefSeq" id="WP_083128920.1">
    <property type="nucleotide sequence ID" value="NZ_MVIM01000022.1"/>
</dbReference>
<evidence type="ECO:0000256" key="11">
    <source>
        <dbReference type="SAM" id="Phobius"/>
    </source>
</evidence>
<dbReference type="Pfam" id="PF00672">
    <property type="entry name" value="HAMP"/>
    <property type="match status" value="1"/>
</dbReference>
<dbReference type="GO" id="GO:0005886">
    <property type="term" value="C:plasma membrane"/>
    <property type="evidence" value="ECO:0007669"/>
    <property type="project" value="UniProtKB-SubCell"/>
</dbReference>
<feature type="transmembrane region" description="Helical" evidence="11">
    <location>
        <begin position="83"/>
        <end position="106"/>
    </location>
</feature>
<feature type="domain" description="Histidine kinase" evidence="12">
    <location>
        <begin position="168"/>
        <end position="381"/>
    </location>
</feature>
<dbReference type="SMART" id="SM00387">
    <property type="entry name" value="HATPase_c"/>
    <property type="match status" value="1"/>
</dbReference>
<dbReference type="EC" id="2.7.13.3" evidence="3"/>
<keyword evidence="6 11" id="KW-0812">Transmembrane</keyword>
<dbReference type="InterPro" id="IPR003661">
    <property type="entry name" value="HisK_dim/P_dom"/>
</dbReference>
<dbReference type="AlphaFoldDB" id="A0A1X0JG00"/>
<evidence type="ECO:0000256" key="10">
    <source>
        <dbReference type="ARBA" id="ARBA00023136"/>
    </source>
</evidence>
<comment type="subcellular location">
    <subcellularLocation>
        <location evidence="2">Cell membrane</location>
    </subcellularLocation>
</comment>
<evidence type="ECO:0000256" key="7">
    <source>
        <dbReference type="ARBA" id="ARBA00022777"/>
    </source>
</evidence>
<keyword evidence="10 11" id="KW-0472">Membrane</keyword>
<dbReference type="GO" id="GO:0000155">
    <property type="term" value="F:phosphorelay sensor kinase activity"/>
    <property type="evidence" value="ECO:0007669"/>
    <property type="project" value="InterPro"/>
</dbReference>
<feature type="domain" description="HAMP" evidence="13">
    <location>
        <begin position="107"/>
        <end position="160"/>
    </location>
</feature>
<dbReference type="PANTHER" id="PTHR45436">
    <property type="entry name" value="SENSOR HISTIDINE KINASE YKOH"/>
    <property type="match status" value="1"/>
</dbReference>
<evidence type="ECO:0000256" key="4">
    <source>
        <dbReference type="ARBA" id="ARBA00022553"/>
    </source>
</evidence>
<dbReference type="InterPro" id="IPR003660">
    <property type="entry name" value="HAMP_dom"/>
</dbReference>
<dbReference type="PROSITE" id="PS50885">
    <property type="entry name" value="HAMP"/>
    <property type="match status" value="1"/>
</dbReference>
<evidence type="ECO:0000259" key="12">
    <source>
        <dbReference type="PROSITE" id="PS50109"/>
    </source>
</evidence>
<dbReference type="CDD" id="cd00082">
    <property type="entry name" value="HisKA"/>
    <property type="match status" value="1"/>
</dbReference>
<dbReference type="Proteomes" id="UP000192411">
    <property type="component" value="Unassembled WGS sequence"/>
</dbReference>
<dbReference type="Gene3D" id="1.10.287.130">
    <property type="match status" value="1"/>
</dbReference>
<evidence type="ECO:0000313" key="15">
    <source>
        <dbReference type="Proteomes" id="UP000192411"/>
    </source>
</evidence>
<dbReference type="PRINTS" id="PR00344">
    <property type="entry name" value="BCTRLSENSOR"/>
</dbReference>
<dbReference type="EMBL" id="MVIM01000022">
    <property type="protein sequence ID" value="ORB61570.1"/>
    <property type="molecule type" value="Genomic_DNA"/>
</dbReference>
<evidence type="ECO:0000256" key="8">
    <source>
        <dbReference type="ARBA" id="ARBA00022989"/>
    </source>
</evidence>
<dbReference type="SUPFAM" id="SSF55874">
    <property type="entry name" value="ATPase domain of HSP90 chaperone/DNA topoisomerase II/histidine kinase"/>
    <property type="match status" value="1"/>
</dbReference>
<dbReference type="InterPro" id="IPR003594">
    <property type="entry name" value="HATPase_dom"/>
</dbReference>
<dbReference type="SMART" id="SM00388">
    <property type="entry name" value="HisKA"/>
    <property type="match status" value="1"/>
</dbReference>
<dbReference type="Pfam" id="PF00512">
    <property type="entry name" value="HisKA"/>
    <property type="match status" value="1"/>
</dbReference>
<accession>A0A1X0JG00</accession>
<dbReference type="InterPro" id="IPR036097">
    <property type="entry name" value="HisK_dim/P_sf"/>
</dbReference>
<proteinExistence type="predicted"/>
<dbReference type="SUPFAM" id="SSF47384">
    <property type="entry name" value="Homodimeric domain of signal transducing histidine kinase"/>
    <property type="match status" value="1"/>
</dbReference>
<dbReference type="Pfam" id="PF02518">
    <property type="entry name" value="HATPase_c"/>
    <property type="match status" value="1"/>
</dbReference>
<dbReference type="InterPro" id="IPR005467">
    <property type="entry name" value="His_kinase_dom"/>
</dbReference>
<dbReference type="SMART" id="SM00304">
    <property type="entry name" value="HAMP"/>
    <property type="match status" value="1"/>
</dbReference>
<dbReference type="InterPro" id="IPR004358">
    <property type="entry name" value="Sig_transdc_His_kin-like_C"/>
</dbReference>